<dbReference type="Proteomes" id="UP001151760">
    <property type="component" value="Unassembled WGS sequence"/>
</dbReference>
<proteinExistence type="predicted"/>
<name>A0ABQ5FRV6_9ASTR</name>
<dbReference type="EMBL" id="BQNB010017685">
    <property type="protein sequence ID" value="GJT66092.1"/>
    <property type="molecule type" value="Genomic_DNA"/>
</dbReference>
<protein>
    <submittedName>
        <fullName evidence="1">Uncharacterized protein</fullName>
    </submittedName>
</protein>
<accession>A0ABQ5FRV6</accession>
<reference evidence="1" key="2">
    <citation type="submission" date="2022-01" db="EMBL/GenBank/DDBJ databases">
        <authorList>
            <person name="Yamashiro T."/>
            <person name="Shiraishi A."/>
            <person name="Satake H."/>
            <person name="Nakayama K."/>
        </authorList>
    </citation>
    <scope>NUCLEOTIDE SEQUENCE</scope>
</reference>
<sequence>MFPWRISNDIISCTDRMYRDEKKYRSHGNKIKQRGIDFGVETVDVRSWRRSPRHFSRKDLIGFEERVDDVSLVDGVFDGTFGEEGEEDVVMGEGLEEDA</sequence>
<evidence type="ECO:0000313" key="2">
    <source>
        <dbReference type="Proteomes" id="UP001151760"/>
    </source>
</evidence>
<comment type="caution">
    <text evidence="1">The sequence shown here is derived from an EMBL/GenBank/DDBJ whole genome shotgun (WGS) entry which is preliminary data.</text>
</comment>
<organism evidence="1 2">
    <name type="scientific">Tanacetum coccineum</name>
    <dbReference type="NCBI Taxonomy" id="301880"/>
    <lineage>
        <taxon>Eukaryota</taxon>
        <taxon>Viridiplantae</taxon>
        <taxon>Streptophyta</taxon>
        <taxon>Embryophyta</taxon>
        <taxon>Tracheophyta</taxon>
        <taxon>Spermatophyta</taxon>
        <taxon>Magnoliopsida</taxon>
        <taxon>eudicotyledons</taxon>
        <taxon>Gunneridae</taxon>
        <taxon>Pentapetalae</taxon>
        <taxon>asterids</taxon>
        <taxon>campanulids</taxon>
        <taxon>Asterales</taxon>
        <taxon>Asteraceae</taxon>
        <taxon>Asteroideae</taxon>
        <taxon>Anthemideae</taxon>
        <taxon>Anthemidinae</taxon>
        <taxon>Tanacetum</taxon>
    </lineage>
</organism>
<keyword evidence="2" id="KW-1185">Reference proteome</keyword>
<reference evidence="1" key="1">
    <citation type="journal article" date="2022" name="Int. J. Mol. Sci.">
        <title>Draft Genome of Tanacetum Coccineum: Genomic Comparison of Closely Related Tanacetum-Family Plants.</title>
        <authorList>
            <person name="Yamashiro T."/>
            <person name="Shiraishi A."/>
            <person name="Nakayama K."/>
            <person name="Satake H."/>
        </authorList>
    </citation>
    <scope>NUCLEOTIDE SEQUENCE</scope>
</reference>
<evidence type="ECO:0000313" key="1">
    <source>
        <dbReference type="EMBL" id="GJT66092.1"/>
    </source>
</evidence>
<gene>
    <name evidence="1" type="ORF">Tco_1017572</name>
</gene>